<sequence>MRPTQSYKSPHNFHRHTLHSTSLSSSKSSSLASPLPSPTHSNPIPSNLSHSSLNSSKYATRIAVPSTSLASPSLDNHASTVSISSAGCSVEYSVSAASRTCAFTSLLSIVRACAPPGRGSTESVAGARQSSTPACTLPCATAGFSAILAHRAGTTGGRSVSTVGWL</sequence>
<proteinExistence type="predicted"/>
<dbReference type="EMBL" id="ML996092">
    <property type="protein sequence ID" value="KAF2148715.1"/>
    <property type="molecule type" value="Genomic_DNA"/>
</dbReference>
<feature type="compositionally biased region" description="Low complexity" evidence="1">
    <location>
        <begin position="19"/>
        <end position="52"/>
    </location>
</feature>
<name>A0A9P4IUG7_9PEZI</name>
<dbReference type="AlphaFoldDB" id="A0A9P4IUG7"/>
<accession>A0A9P4IUG7</accession>
<evidence type="ECO:0000256" key="1">
    <source>
        <dbReference type="SAM" id="MobiDB-lite"/>
    </source>
</evidence>
<keyword evidence="3" id="KW-1185">Reference proteome</keyword>
<dbReference type="Proteomes" id="UP000799439">
    <property type="component" value="Unassembled WGS sequence"/>
</dbReference>
<evidence type="ECO:0000313" key="3">
    <source>
        <dbReference type="Proteomes" id="UP000799439"/>
    </source>
</evidence>
<evidence type="ECO:0000313" key="2">
    <source>
        <dbReference type="EMBL" id="KAF2148715.1"/>
    </source>
</evidence>
<protein>
    <submittedName>
        <fullName evidence="2">Uncharacterized protein</fullName>
    </submittedName>
</protein>
<reference evidence="2" key="1">
    <citation type="journal article" date="2020" name="Stud. Mycol.">
        <title>101 Dothideomycetes genomes: a test case for predicting lifestyles and emergence of pathogens.</title>
        <authorList>
            <person name="Haridas S."/>
            <person name="Albert R."/>
            <person name="Binder M."/>
            <person name="Bloem J."/>
            <person name="Labutti K."/>
            <person name="Salamov A."/>
            <person name="Andreopoulos B."/>
            <person name="Baker S."/>
            <person name="Barry K."/>
            <person name="Bills G."/>
            <person name="Bluhm B."/>
            <person name="Cannon C."/>
            <person name="Castanera R."/>
            <person name="Culley D."/>
            <person name="Daum C."/>
            <person name="Ezra D."/>
            <person name="Gonzalez J."/>
            <person name="Henrissat B."/>
            <person name="Kuo A."/>
            <person name="Liang C."/>
            <person name="Lipzen A."/>
            <person name="Lutzoni F."/>
            <person name="Magnuson J."/>
            <person name="Mondo S."/>
            <person name="Nolan M."/>
            <person name="Ohm R."/>
            <person name="Pangilinan J."/>
            <person name="Park H.-J."/>
            <person name="Ramirez L."/>
            <person name="Alfaro M."/>
            <person name="Sun H."/>
            <person name="Tritt A."/>
            <person name="Yoshinaga Y."/>
            <person name="Zwiers L.-H."/>
            <person name="Turgeon B."/>
            <person name="Goodwin S."/>
            <person name="Spatafora J."/>
            <person name="Crous P."/>
            <person name="Grigoriev I."/>
        </authorList>
    </citation>
    <scope>NUCLEOTIDE SEQUENCE</scope>
    <source>
        <strain evidence="2">CBS 260.36</strain>
    </source>
</reference>
<gene>
    <name evidence="2" type="ORF">K461DRAFT_282185</name>
</gene>
<comment type="caution">
    <text evidence="2">The sequence shown here is derived from an EMBL/GenBank/DDBJ whole genome shotgun (WGS) entry which is preliminary data.</text>
</comment>
<feature type="region of interest" description="Disordered" evidence="1">
    <location>
        <begin position="1"/>
        <end position="52"/>
    </location>
</feature>
<organism evidence="2 3">
    <name type="scientific">Myriangium duriaei CBS 260.36</name>
    <dbReference type="NCBI Taxonomy" id="1168546"/>
    <lineage>
        <taxon>Eukaryota</taxon>
        <taxon>Fungi</taxon>
        <taxon>Dikarya</taxon>
        <taxon>Ascomycota</taxon>
        <taxon>Pezizomycotina</taxon>
        <taxon>Dothideomycetes</taxon>
        <taxon>Dothideomycetidae</taxon>
        <taxon>Myriangiales</taxon>
        <taxon>Myriangiaceae</taxon>
        <taxon>Myriangium</taxon>
    </lineage>
</organism>